<dbReference type="AlphaFoldDB" id="A0A5B2TZM6"/>
<protein>
    <submittedName>
        <fullName evidence="1">Acylneuraminate cytidylyltransferase family protein</fullName>
    </submittedName>
</protein>
<dbReference type="PANTHER" id="PTHR21485">
    <property type="entry name" value="HAD SUPERFAMILY MEMBERS CMAS AND KDSC"/>
    <property type="match status" value="1"/>
</dbReference>
<evidence type="ECO:0000313" key="1">
    <source>
        <dbReference type="EMBL" id="KAA2219255.1"/>
    </source>
</evidence>
<comment type="caution">
    <text evidence="1">The sequence shown here is derived from an EMBL/GenBank/DDBJ whole genome shotgun (WGS) entry which is preliminary data.</text>
</comment>
<reference evidence="1 2" key="1">
    <citation type="submission" date="2019-09" db="EMBL/GenBank/DDBJ databases">
        <authorList>
            <person name="Khan S.A."/>
            <person name="Jeon C.O."/>
            <person name="Chun B.H."/>
            <person name="Jeong S.E."/>
        </authorList>
    </citation>
    <scope>NUCLEOTIDE SEQUENCE [LARGE SCALE GENOMIC DNA]</scope>
    <source>
        <strain evidence="1 2">KCTC 42508</strain>
    </source>
</reference>
<sequence>MKVVALLPMKGNSERVPNKNLKNFSGAPLYHKILNSLLASNYIEQVVINTDSEDIKKDIEYNYSNKVLVLDRPEELIGDMVSMNKIIEYDINKVDADYYLQTHSTNPLLKTETIDDAIETMMRRKDGFDSIFSVTRIQTRLYGSDGTPLNHDPVELIRTQDLPPIYEENSNMYIFSKESFENAGGKRIGKSPIMFEIDKIEAIDIDELHDFIMAETLYKTLR</sequence>
<dbReference type="Gene3D" id="3.90.550.10">
    <property type="entry name" value="Spore Coat Polysaccharide Biosynthesis Protein SpsA, Chain A"/>
    <property type="match status" value="1"/>
</dbReference>
<gene>
    <name evidence="1" type="ORF">F0361_06500</name>
</gene>
<name>A0A5B2TZM6_9FLAO</name>
<accession>A0A5B2TZM6</accession>
<dbReference type="GO" id="GO:0008781">
    <property type="term" value="F:N-acylneuraminate cytidylyltransferase activity"/>
    <property type="evidence" value="ECO:0007669"/>
    <property type="project" value="TreeGrafter"/>
</dbReference>
<dbReference type="PANTHER" id="PTHR21485:SF6">
    <property type="entry name" value="N-ACYLNEURAMINATE CYTIDYLYLTRANSFERASE-RELATED"/>
    <property type="match status" value="1"/>
</dbReference>
<organism evidence="1 2">
    <name type="scientific">Maribacter flavus</name>
    <dbReference type="NCBI Taxonomy" id="1658664"/>
    <lineage>
        <taxon>Bacteria</taxon>
        <taxon>Pseudomonadati</taxon>
        <taxon>Bacteroidota</taxon>
        <taxon>Flavobacteriia</taxon>
        <taxon>Flavobacteriales</taxon>
        <taxon>Flavobacteriaceae</taxon>
        <taxon>Maribacter</taxon>
    </lineage>
</organism>
<keyword evidence="1" id="KW-0808">Transferase</keyword>
<evidence type="ECO:0000313" key="2">
    <source>
        <dbReference type="Proteomes" id="UP000323188"/>
    </source>
</evidence>
<dbReference type="InterPro" id="IPR003329">
    <property type="entry name" value="Cytidylyl_trans"/>
</dbReference>
<dbReference type="Proteomes" id="UP000323188">
    <property type="component" value="Unassembled WGS sequence"/>
</dbReference>
<dbReference type="EMBL" id="VUOE01000001">
    <property type="protein sequence ID" value="KAA2219255.1"/>
    <property type="molecule type" value="Genomic_DNA"/>
</dbReference>
<proteinExistence type="predicted"/>
<dbReference type="CDD" id="cd02513">
    <property type="entry name" value="CMP-NeuAc_Synthase"/>
    <property type="match status" value="1"/>
</dbReference>
<dbReference type="InterPro" id="IPR050793">
    <property type="entry name" value="CMP-NeuNAc_synthase"/>
</dbReference>
<dbReference type="Pfam" id="PF02348">
    <property type="entry name" value="CTP_transf_3"/>
    <property type="match status" value="1"/>
</dbReference>
<dbReference type="SUPFAM" id="SSF53448">
    <property type="entry name" value="Nucleotide-diphospho-sugar transferases"/>
    <property type="match status" value="1"/>
</dbReference>
<dbReference type="InterPro" id="IPR029044">
    <property type="entry name" value="Nucleotide-diphossugar_trans"/>
</dbReference>
<keyword evidence="1" id="KW-0548">Nucleotidyltransferase</keyword>
<dbReference type="RefSeq" id="WP_138256637.1">
    <property type="nucleotide sequence ID" value="NZ_VUOE01000001.1"/>
</dbReference>